<reference evidence="2 3" key="1">
    <citation type="submission" date="2016-01" db="EMBL/GenBank/DDBJ databases">
        <title>Highly variable Streptococcus oralis are common among viridans streptococci isolated from primates.</title>
        <authorList>
            <person name="Denapaite D."/>
            <person name="Rieger M."/>
            <person name="Koendgen S."/>
            <person name="Brueckner R."/>
            <person name="Ochigava I."/>
            <person name="Kappeler P."/>
            <person name="Maetz-Rensing K."/>
            <person name="Leendertz F."/>
            <person name="Hakenbeck R."/>
        </authorList>
    </citation>
    <scope>NUCLEOTIDE SEQUENCE [LARGE SCALE GENOMIC DNA]</scope>
    <source>
        <strain evidence="2 3">DD28</strain>
    </source>
</reference>
<keyword evidence="1" id="KW-1133">Transmembrane helix</keyword>
<gene>
    <name evidence="2" type="ORF">SMIDD28_01553</name>
</gene>
<dbReference type="PATRIC" id="fig|28037.234.peg.1625"/>
<protein>
    <submittedName>
        <fullName evidence="2">Uncharacterized protein</fullName>
    </submittedName>
</protein>
<proteinExistence type="predicted"/>
<feature type="transmembrane region" description="Helical" evidence="1">
    <location>
        <begin position="33"/>
        <end position="50"/>
    </location>
</feature>
<evidence type="ECO:0000313" key="3">
    <source>
        <dbReference type="Proteomes" id="UP000070136"/>
    </source>
</evidence>
<dbReference type="Proteomes" id="UP000070136">
    <property type="component" value="Unassembled WGS sequence"/>
</dbReference>
<organism evidence="2 3">
    <name type="scientific">Streptococcus mitis</name>
    <dbReference type="NCBI Taxonomy" id="28037"/>
    <lineage>
        <taxon>Bacteria</taxon>
        <taxon>Bacillati</taxon>
        <taxon>Bacillota</taxon>
        <taxon>Bacilli</taxon>
        <taxon>Lactobacillales</taxon>
        <taxon>Streptococcaceae</taxon>
        <taxon>Streptococcus</taxon>
        <taxon>Streptococcus mitis group</taxon>
    </lineage>
</organism>
<evidence type="ECO:0000256" key="1">
    <source>
        <dbReference type="SAM" id="Phobius"/>
    </source>
</evidence>
<feature type="transmembrane region" description="Helical" evidence="1">
    <location>
        <begin position="9"/>
        <end position="27"/>
    </location>
</feature>
<keyword evidence="1" id="KW-0472">Membrane</keyword>
<sequence length="79" mass="9771">MWKKYYKYIYWLVVMVLVSYNTASFYARNQIDWFYFCVAFISMYIALRILHEKVLKNRYKGLFTRIFSNPPKDTDNMNK</sequence>
<dbReference type="AlphaFoldDB" id="A0A139Q5W6"/>
<comment type="caution">
    <text evidence="2">The sequence shown here is derived from an EMBL/GenBank/DDBJ whole genome shotgun (WGS) entry which is preliminary data.</text>
</comment>
<name>A0A139Q5W6_STRMT</name>
<evidence type="ECO:0000313" key="2">
    <source>
        <dbReference type="EMBL" id="KXT97927.1"/>
    </source>
</evidence>
<dbReference type="EMBL" id="LQOA01000042">
    <property type="protein sequence ID" value="KXT97927.1"/>
    <property type="molecule type" value="Genomic_DNA"/>
</dbReference>
<keyword evidence="1" id="KW-0812">Transmembrane</keyword>
<accession>A0A139Q5W6</accession>